<evidence type="ECO:0000313" key="3">
    <source>
        <dbReference type="Proteomes" id="UP000239366"/>
    </source>
</evidence>
<dbReference type="InterPro" id="IPR029377">
    <property type="entry name" value="TMEM220"/>
</dbReference>
<proteinExistence type="predicted"/>
<feature type="transmembrane region" description="Helical" evidence="1">
    <location>
        <begin position="29"/>
        <end position="47"/>
    </location>
</feature>
<keyword evidence="1" id="KW-1133">Transmembrane helix</keyword>
<dbReference type="Pfam" id="PF15071">
    <property type="entry name" value="TMEM220"/>
    <property type="match status" value="1"/>
</dbReference>
<reference evidence="3" key="1">
    <citation type="submission" date="2016-11" db="EMBL/GenBank/DDBJ databases">
        <title>Trade-off between light-utilization and light-protection in marine flavobacteria.</title>
        <authorList>
            <person name="Kumagai Y."/>
            <person name="Yoshizawa S."/>
            <person name="Kogure K."/>
        </authorList>
    </citation>
    <scope>NUCLEOTIDE SEQUENCE [LARGE SCALE GENOMIC DNA]</scope>
    <source>
        <strain evidence="3">SG-18</strain>
    </source>
</reference>
<comment type="caution">
    <text evidence="2">The sequence shown here is derived from an EMBL/GenBank/DDBJ whole genome shotgun (WGS) entry which is preliminary data.</text>
</comment>
<keyword evidence="1" id="KW-0812">Transmembrane</keyword>
<dbReference type="OrthoDB" id="329078at2"/>
<keyword evidence="3" id="KW-1185">Reference proteome</keyword>
<sequence length="126" mass="13996">MKALFKLLAFVLMLMFVYAAYVQGNDPDPLKWYLMYGFAAFASLLFLFGRFRPIMGLIAFIFFAYTTYNNWPASFEGVGGVDGDFLKMGTDNINVEMGREALGTAIAAVAMLLYALGAWITGPKED</sequence>
<dbReference type="Proteomes" id="UP000239366">
    <property type="component" value="Unassembled WGS sequence"/>
</dbReference>
<gene>
    <name evidence="2" type="ORF">BST99_06475</name>
</gene>
<organism evidence="2 3">
    <name type="scientific">Aureicoccus marinus</name>
    <dbReference type="NCBI Taxonomy" id="754435"/>
    <lineage>
        <taxon>Bacteria</taxon>
        <taxon>Pseudomonadati</taxon>
        <taxon>Bacteroidota</taxon>
        <taxon>Flavobacteriia</taxon>
        <taxon>Flavobacteriales</taxon>
        <taxon>Flavobacteriaceae</taxon>
        <taxon>Aureicoccus</taxon>
    </lineage>
</organism>
<dbReference type="EMBL" id="MQVX01000001">
    <property type="protein sequence ID" value="PQJ15426.1"/>
    <property type="molecule type" value="Genomic_DNA"/>
</dbReference>
<feature type="transmembrane region" description="Helical" evidence="1">
    <location>
        <begin position="101"/>
        <end position="120"/>
    </location>
</feature>
<dbReference type="RefSeq" id="WP_105001075.1">
    <property type="nucleotide sequence ID" value="NZ_MQVX01000001.1"/>
</dbReference>
<evidence type="ECO:0000313" key="2">
    <source>
        <dbReference type="EMBL" id="PQJ15426.1"/>
    </source>
</evidence>
<name>A0A2S7T7J6_9FLAO</name>
<feature type="transmembrane region" description="Helical" evidence="1">
    <location>
        <begin position="54"/>
        <end position="71"/>
    </location>
</feature>
<protein>
    <recommendedName>
        <fullName evidence="4">Transmembrane family 220, helix</fullName>
    </recommendedName>
</protein>
<evidence type="ECO:0000256" key="1">
    <source>
        <dbReference type="SAM" id="Phobius"/>
    </source>
</evidence>
<dbReference type="AlphaFoldDB" id="A0A2S7T7J6"/>
<keyword evidence="1" id="KW-0472">Membrane</keyword>
<evidence type="ECO:0008006" key="4">
    <source>
        <dbReference type="Google" id="ProtNLM"/>
    </source>
</evidence>
<accession>A0A2S7T7J6</accession>